<reference evidence="14 15" key="1">
    <citation type="submission" date="2021-03" db="EMBL/GenBank/DDBJ databases">
        <title>Genomic Encyclopedia of Type Strains, Phase IV (KMG-IV): sequencing the most valuable type-strain genomes for metagenomic binning, comparative biology and taxonomic classification.</title>
        <authorList>
            <person name="Goeker M."/>
        </authorList>
    </citation>
    <scope>NUCLEOTIDE SEQUENCE [LARGE SCALE GENOMIC DNA]</scope>
    <source>
        <strain evidence="14 15">DSM 24950</strain>
    </source>
</reference>
<dbReference type="CDD" id="cd12912">
    <property type="entry name" value="PDC2_MCP_like"/>
    <property type="match status" value="1"/>
</dbReference>
<dbReference type="Pfam" id="PF02518">
    <property type="entry name" value="HATPase_c"/>
    <property type="match status" value="1"/>
</dbReference>
<keyword evidence="5 12" id="KW-0812">Transmembrane</keyword>
<dbReference type="Gene3D" id="3.30.450.20">
    <property type="entry name" value="PAS domain"/>
    <property type="match status" value="2"/>
</dbReference>
<comment type="caution">
    <text evidence="14">The sequence shown here is derived from an EMBL/GenBank/DDBJ whole genome shotgun (WGS) entry which is preliminary data.</text>
</comment>
<keyword evidence="2" id="KW-1003">Cell membrane</keyword>
<accession>A0ABS4HY38</accession>
<dbReference type="InterPro" id="IPR010559">
    <property type="entry name" value="Sig_transdc_His_kin_internal"/>
</dbReference>
<keyword evidence="7 14" id="KW-0418">Kinase</keyword>
<dbReference type="InterPro" id="IPR003594">
    <property type="entry name" value="HATPase_dom"/>
</dbReference>
<dbReference type="PROSITE" id="PS50885">
    <property type="entry name" value="HAMP"/>
    <property type="match status" value="1"/>
</dbReference>
<dbReference type="Pfam" id="PF02743">
    <property type="entry name" value="dCache_1"/>
    <property type="match status" value="1"/>
</dbReference>
<dbReference type="SMART" id="SM00387">
    <property type="entry name" value="HATPase_c"/>
    <property type="match status" value="1"/>
</dbReference>
<keyword evidence="3" id="KW-0597">Phosphoprotein</keyword>
<dbReference type="EC" id="2.7.13.3" evidence="14"/>
<evidence type="ECO:0000259" key="13">
    <source>
        <dbReference type="PROSITE" id="PS50885"/>
    </source>
</evidence>
<keyword evidence="4 14" id="KW-0808">Transferase</keyword>
<organism evidence="14 15">
    <name type="scientific">Paenibacillus aceris</name>
    <dbReference type="NCBI Taxonomy" id="869555"/>
    <lineage>
        <taxon>Bacteria</taxon>
        <taxon>Bacillati</taxon>
        <taxon>Bacillota</taxon>
        <taxon>Bacilli</taxon>
        <taxon>Bacillales</taxon>
        <taxon>Paenibacillaceae</taxon>
        <taxon>Paenibacillus</taxon>
    </lineage>
</organism>
<evidence type="ECO:0000256" key="3">
    <source>
        <dbReference type="ARBA" id="ARBA00022553"/>
    </source>
</evidence>
<protein>
    <submittedName>
        <fullName evidence="14">Two-component system sensor histidine kinase YesM</fullName>
        <ecNumber evidence="14">2.7.13.3</ecNumber>
    </submittedName>
</protein>
<keyword evidence="11 12" id="KW-0472">Membrane</keyword>
<evidence type="ECO:0000256" key="6">
    <source>
        <dbReference type="ARBA" id="ARBA00022741"/>
    </source>
</evidence>
<gene>
    <name evidence="14" type="ORF">J2Z65_002467</name>
</gene>
<keyword evidence="6" id="KW-0547">Nucleotide-binding</keyword>
<evidence type="ECO:0000256" key="12">
    <source>
        <dbReference type="SAM" id="Phobius"/>
    </source>
</evidence>
<feature type="transmembrane region" description="Helical" evidence="12">
    <location>
        <begin position="307"/>
        <end position="330"/>
    </location>
</feature>
<name>A0ABS4HY38_9BACL</name>
<dbReference type="InterPro" id="IPR050640">
    <property type="entry name" value="Bact_2-comp_sensor_kinase"/>
</dbReference>
<dbReference type="SUPFAM" id="SSF158472">
    <property type="entry name" value="HAMP domain-like"/>
    <property type="match status" value="1"/>
</dbReference>
<dbReference type="InterPro" id="IPR003660">
    <property type="entry name" value="HAMP_dom"/>
</dbReference>
<evidence type="ECO:0000256" key="7">
    <source>
        <dbReference type="ARBA" id="ARBA00022777"/>
    </source>
</evidence>
<dbReference type="Pfam" id="PF06580">
    <property type="entry name" value="His_kinase"/>
    <property type="match status" value="1"/>
</dbReference>
<dbReference type="Gene3D" id="6.10.340.10">
    <property type="match status" value="1"/>
</dbReference>
<dbReference type="InterPro" id="IPR033479">
    <property type="entry name" value="dCache_1"/>
</dbReference>
<evidence type="ECO:0000256" key="11">
    <source>
        <dbReference type="ARBA" id="ARBA00023136"/>
    </source>
</evidence>
<evidence type="ECO:0000313" key="14">
    <source>
        <dbReference type="EMBL" id="MBP1963251.1"/>
    </source>
</evidence>
<feature type="domain" description="HAMP" evidence="13">
    <location>
        <begin position="327"/>
        <end position="379"/>
    </location>
</feature>
<dbReference type="Gene3D" id="3.30.565.10">
    <property type="entry name" value="Histidine kinase-like ATPase, C-terminal domain"/>
    <property type="match status" value="1"/>
</dbReference>
<dbReference type="SUPFAM" id="SSF55874">
    <property type="entry name" value="ATPase domain of HSP90 chaperone/DNA topoisomerase II/histidine kinase"/>
    <property type="match status" value="1"/>
</dbReference>
<dbReference type="Pfam" id="PF00672">
    <property type="entry name" value="HAMP"/>
    <property type="match status" value="1"/>
</dbReference>
<dbReference type="SMART" id="SM00304">
    <property type="entry name" value="HAMP"/>
    <property type="match status" value="1"/>
</dbReference>
<comment type="subcellular location">
    <subcellularLocation>
        <location evidence="1">Cell membrane</location>
        <topology evidence="1">Multi-pass membrane protein</topology>
    </subcellularLocation>
</comment>
<evidence type="ECO:0000256" key="8">
    <source>
        <dbReference type="ARBA" id="ARBA00022840"/>
    </source>
</evidence>
<evidence type="ECO:0000256" key="9">
    <source>
        <dbReference type="ARBA" id="ARBA00022989"/>
    </source>
</evidence>
<dbReference type="InterPro" id="IPR036890">
    <property type="entry name" value="HATPase_C_sf"/>
</dbReference>
<feature type="transmembrane region" description="Helical" evidence="12">
    <location>
        <begin position="21"/>
        <end position="45"/>
    </location>
</feature>
<dbReference type="PANTHER" id="PTHR34220">
    <property type="entry name" value="SENSOR HISTIDINE KINASE YPDA"/>
    <property type="match status" value="1"/>
</dbReference>
<keyword evidence="10" id="KW-0902">Two-component regulatory system</keyword>
<evidence type="ECO:0000313" key="15">
    <source>
        <dbReference type="Proteomes" id="UP001519344"/>
    </source>
</evidence>
<keyword evidence="9 12" id="KW-1133">Transmembrane helix</keyword>
<evidence type="ECO:0000256" key="1">
    <source>
        <dbReference type="ARBA" id="ARBA00004651"/>
    </source>
</evidence>
<dbReference type="PANTHER" id="PTHR34220:SF11">
    <property type="entry name" value="SENSOR PROTEIN KINASE HPTS"/>
    <property type="match status" value="1"/>
</dbReference>
<evidence type="ECO:0000256" key="10">
    <source>
        <dbReference type="ARBA" id="ARBA00023012"/>
    </source>
</evidence>
<dbReference type="EMBL" id="JAGGKV010000005">
    <property type="protein sequence ID" value="MBP1963251.1"/>
    <property type="molecule type" value="Genomic_DNA"/>
</dbReference>
<dbReference type="GO" id="GO:0004673">
    <property type="term" value="F:protein histidine kinase activity"/>
    <property type="evidence" value="ECO:0007669"/>
    <property type="project" value="UniProtKB-EC"/>
</dbReference>
<keyword evidence="8" id="KW-0067">ATP-binding</keyword>
<sequence length="623" mass="71737">MYSKQAKKTFVRILFLRDQSLATKLLVYSALLVVVPMCVIGIISYQRAANVLERESRQFSWQIIEQVNTHVEYYVNDFEISILKILNSTNMNNYIKMKSQEEIDQSHIRDIVEQELRNAAYSRSDISNITIVLDGIETIDTIDNNFKHPENAVVNEYWYSTIPYTSEPKIFTRTLQWGDRKEQVISIARRLVSPMTLKPIGMIVMDVNFKRFQEIAEKVNIGHFGSLYIIDSEGHYVYHPDLFELGNSAHFEKLNDILNGENNSFVTSRGPKELLTYSHSSFLGWTLVTSIPYSELIQGTEYIRRTIASIVMITLAIAYLLGFGFVGSIVRPVRRLYQYMRRVESGDFTGHIVVESKDEIGMLVHGFNTMVSRLQGLMDEIYFSKLRETELALRHREIELKALQSQMNPHFLYNTLETIRGMALEHSQDDISSITSSMARLLRYNLKNKGQKVALEEEMRYAEIYLRIQKYRFEHRLVYEMNIPEWAKQQLVPKFSIQPVVENSIIHGIEPVLSTIKITISAIRNMEDNSFIVRIQDTGVGISEQTLQNIRRSLEQRDAMEDGTNIGIINVHRRIRLLFGECYGISIESKVEHGVVVDIKLPLVATVKLQSGGPSKHVHDHAG</sequence>
<dbReference type="Proteomes" id="UP001519344">
    <property type="component" value="Unassembled WGS sequence"/>
</dbReference>
<evidence type="ECO:0000256" key="5">
    <source>
        <dbReference type="ARBA" id="ARBA00022692"/>
    </source>
</evidence>
<proteinExistence type="predicted"/>
<dbReference type="RefSeq" id="WP_209855858.1">
    <property type="nucleotide sequence ID" value="NZ_JAGGKV010000005.1"/>
</dbReference>
<keyword evidence="15" id="KW-1185">Reference proteome</keyword>
<evidence type="ECO:0000256" key="4">
    <source>
        <dbReference type="ARBA" id="ARBA00022679"/>
    </source>
</evidence>
<dbReference type="CDD" id="cd06225">
    <property type="entry name" value="HAMP"/>
    <property type="match status" value="1"/>
</dbReference>
<evidence type="ECO:0000256" key="2">
    <source>
        <dbReference type="ARBA" id="ARBA00022475"/>
    </source>
</evidence>